<comment type="caution">
    <text evidence="2">The sequence shown here is derived from an EMBL/GenBank/DDBJ whole genome shotgun (WGS) entry which is preliminary data.</text>
</comment>
<dbReference type="PANTHER" id="PTHR47515:SF1">
    <property type="entry name" value="BLR2054 PROTEIN"/>
    <property type="match status" value="1"/>
</dbReference>
<proteinExistence type="predicted"/>
<evidence type="ECO:0000256" key="1">
    <source>
        <dbReference type="SAM" id="MobiDB-lite"/>
    </source>
</evidence>
<dbReference type="AlphaFoldDB" id="A0A7W6KMZ4"/>
<keyword evidence="3" id="KW-1185">Reference proteome</keyword>
<dbReference type="PANTHER" id="PTHR47515">
    <property type="entry name" value="LOW CALCIUM RESPONSE LOCUS PROTEIN T"/>
    <property type="match status" value="1"/>
</dbReference>
<organism evidence="2 3">
    <name type="scientific">Martelella radicis</name>
    <dbReference type="NCBI Taxonomy" id="1397476"/>
    <lineage>
        <taxon>Bacteria</taxon>
        <taxon>Pseudomonadati</taxon>
        <taxon>Pseudomonadota</taxon>
        <taxon>Alphaproteobacteria</taxon>
        <taxon>Hyphomicrobiales</taxon>
        <taxon>Aurantimonadaceae</taxon>
        <taxon>Martelella</taxon>
    </lineage>
</organism>
<reference evidence="2 3" key="1">
    <citation type="submission" date="2020-08" db="EMBL/GenBank/DDBJ databases">
        <title>Genomic Encyclopedia of Type Strains, Phase IV (KMG-IV): sequencing the most valuable type-strain genomes for metagenomic binning, comparative biology and taxonomic classification.</title>
        <authorList>
            <person name="Goeker M."/>
        </authorList>
    </citation>
    <scope>NUCLEOTIDE SEQUENCE [LARGE SCALE GENOMIC DNA]</scope>
    <source>
        <strain evidence="2 3">DSM 28101</strain>
    </source>
</reference>
<gene>
    <name evidence="2" type="ORF">GGR30_004127</name>
</gene>
<dbReference type="Proteomes" id="UP000530571">
    <property type="component" value="Unassembled WGS sequence"/>
</dbReference>
<name>A0A7W6KMZ4_9HYPH</name>
<protein>
    <submittedName>
        <fullName evidence="2">Transposase InsO family protein</fullName>
    </submittedName>
</protein>
<feature type="region of interest" description="Disordered" evidence="1">
    <location>
        <begin position="1"/>
        <end position="35"/>
    </location>
</feature>
<evidence type="ECO:0000313" key="2">
    <source>
        <dbReference type="EMBL" id="MBB4124172.1"/>
    </source>
</evidence>
<sequence length="112" mass="12779">MNLKKHRQLSREEKLTLRKRGGRKRALGTNPPLALPSRHNERWSLGFIGEAFTDGRRFRVLSVVVDFARECLCLVADTSLSGVHLARELDILIACSVSTLLRRNRMPRRKSA</sequence>
<accession>A0A7W6KMZ4</accession>
<feature type="compositionally biased region" description="Basic residues" evidence="1">
    <location>
        <begin position="17"/>
        <end position="26"/>
    </location>
</feature>
<dbReference type="EMBL" id="JACIDZ010000018">
    <property type="protein sequence ID" value="MBB4124172.1"/>
    <property type="molecule type" value="Genomic_DNA"/>
</dbReference>
<evidence type="ECO:0000313" key="3">
    <source>
        <dbReference type="Proteomes" id="UP000530571"/>
    </source>
</evidence>